<keyword evidence="4" id="KW-1185">Reference proteome</keyword>
<proteinExistence type="predicted"/>
<dbReference type="Proteomes" id="UP001432027">
    <property type="component" value="Unassembled WGS sequence"/>
</dbReference>
<keyword evidence="1" id="KW-1133">Transmembrane helix</keyword>
<organism evidence="3 4">
    <name type="scientific">Pristionchus entomophagus</name>
    <dbReference type="NCBI Taxonomy" id="358040"/>
    <lineage>
        <taxon>Eukaryota</taxon>
        <taxon>Metazoa</taxon>
        <taxon>Ecdysozoa</taxon>
        <taxon>Nematoda</taxon>
        <taxon>Chromadorea</taxon>
        <taxon>Rhabditida</taxon>
        <taxon>Rhabditina</taxon>
        <taxon>Diplogasteromorpha</taxon>
        <taxon>Diplogasteroidea</taxon>
        <taxon>Neodiplogasteridae</taxon>
        <taxon>Pristionchus</taxon>
    </lineage>
</organism>
<name>A0AAV5SKH8_9BILA</name>
<keyword evidence="2" id="KW-0732">Signal</keyword>
<feature type="signal peptide" evidence="2">
    <location>
        <begin position="1"/>
        <end position="17"/>
    </location>
</feature>
<keyword evidence="1" id="KW-0472">Membrane</keyword>
<evidence type="ECO:0000313" key="4">
    <source>
        <dbReference type="Proteomes" id="UP001432027"/>
    </source>
</evidence>
<comment type="caution">
    <text evidence="3">The sequence shown here is derived from an EMBL/GenBank/DDBJ whole genome shotgun (WGS) entry which is preliminary data.</text>
</comment>
<evidence type="ECO:0000313" key="3">
    <source>
        <dbReference type="EMBL" id="GMS83583.1"/>
    </source>
</evidence>
<evidence type="ECO:0000256" key="1">
    <source>
        <dbReference type="SAM" id="Phobius"/>
    </source>
</evidence>
<feature type="transmembrane region" description="Helical" evidence="1">
    <location>
        <begin position="41"/>
        <end position="64"/>
    </location>
</feature>
<reference evidence="3" key="1">
    <citation type="submission" date="2023-10" db="EMBL/GenBank/DDBJ databases">
        <title>Genome assembly of Pristionchus species.</title>
        <authorList>
            <person name="Yoshida K."/>
            <person name="Sommer R.J."/>
        </authorList>
    </citation>
    <scope>NUCLEOTIDE SEQUENCE</scope>
    <source>
        <strain evidence="3">RS0144</strain>
    </source>
</reference>
<accession>A0AAV5SKH8</accession>
<protein>
    <submittedName>
        <fullName evidence="3">Uncharacterized protein</fullName>
    </submittedName>
</protein>
<evidence type="ECO:0000256" key="2">
    <source>
        <dbReference type="SAM" id="SignalP"/>
    </source>
</evidence>
<feature type="chain" id="PRO_5043394570" evidence="2">
    <location>
        <begin position="18"/>
        <end position="72"/>
    </location>
</feature>
<keyword evidence="1" id="KW-0812">Transmembrane</keyword>
<sequence length="72" mass="8242">RLLSALLFISLFVSCFSYNRQAAEDELRFLSQNARAYITENLIWVAVGSVVIFAILLCICDIAIRMVFDYCQ</sequence>
<feature type="non-terminal residue" evidence="3">
    <location>
        <position position="1"/>
    </location>
</feature>
<gene>
    <name evidence="3" type="ORF">PENTCL1PPCAC_5758</name>
</gene>
<dbReference type="EMBL" id="BTSX01000002">
    <property type="protein sequence ID" value="GMS83583.1"/>
    <property type="molecule type" value="Genomic_DNA"/>
</dbReference>
<feature type="non-terminal residue" evidence="3">
    <location>
        <position position="72"/>
    </location>
</feature>
<dbReference type="AlphaFoldDB" id="A0AAV5SKH8"/>